<proteinExistence type="inferred from homology"/>
<evidence type="ECO:0000256" key="5">
    <source>
        <dbReference type="ARBA" id="ARBA00022723"/>
    </source>
</evidence>
<dbReference type="PANTHER" id="PTHR30616:SF2">
    <property type="entry name" value="PURINE NUCLEOSIDE PHOSPHORYLASE LACC1"/>
    <property type="match status" value="1"/>
</dbReference>
<dbReference type="AlphaFoldDB" id="A0A7G9FQN9"/>
<keyword evidence="7" id="KW-0862">Zinc</keyword>
<evidence type="ECO:0000256" key="2">
    <source>
        <dbReference type="ARBA" id="ARBA00003215"/>
    </source>
</evidence>
<reference evidence="12 13" key="1">
    <citation type="submission" date="2020-08" db="EMBL/GenBank/DDBJ databases">
        <authorList>
            <person name="Liu C."/>
            <person name="Sun Q."/>
        </authorList>
    </citation>
    <scope>NUCLEOTIDE SEQUENCE [LARGE SCALE GENOMIC DNA]</scope>
    <source>
        <strain evidence="12 13">NSJ-4</strain>
    </source>
</reference>
<dbReference type="RefSeq" id="WP_021985603.1">
    <property type="nucleotide sequence ID" value="NZ_CP060632.1"/>
</dbReference>
<evidence type="ECO:0000256" key="10">
    <source>
        <dbReference type="ARBA" id="ARBA00049893"/>
    </source>
</evidence>
<dbReference type="Gene3D" id="3.60.140.10">
    <property type="entry name" value="CNF1/YfiH-like putative cysteine hydrolases"/>
    <property type="match status" value="1"/>
</dbReference>
<organism evidence="12 13">
    <name type="scientific">Wujia chipingensis</name>
    <dbReference type="NCBI Taxonomy" id="2763670"/>
    <lineage>
        <taxon>Bacteria</taxon>
        <taxon>Bacillati</taxon>
        <taxon>Bacillota</taxon>
        <taxon>Clostridia</taxon>
        <taxon>Lachnospirales</taxon>
        <taxon>Lachnospiraceae</taxon>
        <taxon>Wujia</taxon>
    </lineage>
</organism>
<name>A0A7G9FQN9_9FIRM</name>
<dbReference type="Proteomes" id="UP000515819">
    <property type="component" value="Chromosome"/>
</dbReference>
<dbReference type="InterPro" id="IPR003730">
    <property type="entry name" value="Cu_polyphenol_OxRdtase"/>
</dbReference>
<dbReference type="InterPro" id="IPR011324">
    <property type="entry name" value="Cytotoxic_necrot_fac-like_cat"/>
</dbReference>
<comment type="function">
    <text evidence="2">Purine nucleoside enzyme that catalyzes the phosphorolysis of adenosine and inosine nucleosides, yielding D-ribose 1-phosphate and the respective free bases, adenine and hypoxanthine. Also catalyzes the phosphorolysis of S-methyl-5'-thioadenosine into adenine and S-methyl-5-thio-alpha-D-ribose 1-phosphate. Also has adenosine deaminase activity.</text>
</comment>
<evidence type="ECO:0000256" key="9">
    <source>
        <dbReference type="ARBA" id="ARBA00048968"/>
    </source>
</evidence>
<keyword evidence="6" id="KW-0378">Hydrolase</keyword>
<sequence>MKPVQFDLKINPEALVTRAEEHLHFLRERNTYFENAKVEGVSVPVPVLRYKIFDAYPELVVGFSTRLGGVSKGYLGSMNLSFTRGDEEASVMENHRRFAQACGYDYTKLVFSDQVHKTNLRIVTKDDCGKGIVRERDFSEIDGLITQEVGIPLMTFYADCVPLFLYDPVQRVIATAHSGWRGTVGRIGMVVVQKMQELYGSKPEDIICAIGPSICKACYEVSKDVADACGVYTEEQRKILLEDKGNGKYQLDLHQACYYNFTDAGVLPEHIALPDICTCCNPELLFSHRASGGRRGNLGGVIMLCESTEECRD</sequence>
<dbReference type="GO" id="GO:0005507">
    <property type="term" value="F:copper ion binding"/>
    <property type="evidence" value="ECO:0007669"/>
    <property type="project" value="TreeGrafter"/>
</dbReference>
<comment type="similarity">
    <text evidence="3 11">Belongs to the purine nucleoside phosphorylase YfiH/LACC1 family.</text>
</comment>
<dbReference type="Pfam" id="PF02578">
    <property type="entry name" value="Cu-oxidase_4"/>
    <property type="match status" value="1"/>
</dbReference>
<evidence type="ECO:0000256" key="4">
    <source>
        <dbReference type="ARBA" id="ARBA00022679"/>
    </source>
</evidence>
<evidence type="ECO:0000256" key="1">
    <source>
        <dbReference type="ARBA" id="ARBA00000553"/>
    </source>
</evidence>
<keyword evidence="5" id="KW-0479">Metal-binding</keyword>
<keyword evidence="13" id="KW-1185">Reference proteome</keyword>
<dbReference type="GO" id="GO:0017061">
    <property type="term" value="F:S-methyl-5-thioadenosine phosphorylase activity"/>
    <property type="evidence" value="ECO:0007669"/>
    <property type="project" value="UniProtKB-EC"/>
</dbReference>
<evidence type="ECO:0000256" key="6">
    <source>
        <dbReference type="ARBA" id="ARBA00022801"/>
    </source>
</evidence>
<evidence type="ECO:0000256" key="11">
    <source>
        <dbReference type="RuleBase" id="RU361274"/>
    </source>
</evidence>
<comment type="catalytic activity">
    <reaction evidence="10">
        <text>S-methyl-5'-thioadenosine + phosphate = 5-(methylsulfanyl)-alpha-D-ribose 1-phosphate + adenine</text>
        <dbReference type="Rhea" id="RHEA:11852"/>
        <dbReference type="ChEBI" id="CHEBI:16708"/>
        <dbReference type="ChEBI" id="CHEBI:17509"/>
        <dbReference type="ChEBI" id="CHEBI:43474"/>
        <dbReference type="ChEBI" id="CHEBI:58533"/>
        <dbReference type="EC" id="2.4.2.28"/>
    </reaction>
    <physiologicalReaction direction="left-to-right" evidence="10">
        <dbReference type="Rhea" id="RHEA:11853"/>
    </physiologicalReaction>
</comment>
<comment type="catalytic activity">
    <reaction evidence="9">
        <text>adenosine + phosphate = alpha-D-ribose 1-phosphate + adenine</text>
        <dbReference type="Rhea" id="RHEA:27642"/>
        <dbReference type="ChEBI" id="CHEBI:16335"/>
        <dbReference type="ChEBI" id="CHEBI:16708"/>
        <dbReference type="ChEBI" id="CHEBI:43474"/>
        <dbReference type="ChEBI" id="CHEBI:57720"/>
        <dbReference type="EC" id="2.4.2.1"/>
    </reaction>
    <physiologicalReaction direction="left-to-right" evidence="9">
        <dbReference type="Rhea" id="RHEA:27643"/>
    </physiologicalReaction>
</comment>
<dbReference type="InterPro" id="IPR038371">
    <property type="entry name" value="Cu_polyphenol_OxRdtase_sf"/>
</dbReference>
<comment type="catalytic activity">
    <reaction evidence="1">
        <text>inosine + phosphate = alpha-D-ribose 1-phosphate + hypoxanthine</text>
        <dbReference type="Rhea" id="RHEA:27646"/>
        <dbReference type="ChEBI" id="CHEBI:17368"/>
        <dbReference type="ChEBI" id="CHEBI:17596"/>
        <dbReference type="ChEBI" id="CHEBI:43474"/>
        <dbReference type="ChEBI" id="CHEBI:57720"/>
        <dbReference type="EC" id="2.4.2.1"/>
    </reaction>
    <physiologicalReaction direction="left-to-right" evidence="1">
        <dbReference type="Rhea" id="RHEA:27647"/>
    </physiologicalReaction>
</comment>
<gene>
    <name evidence="12" type="primary">pgeF</name>
    <name evidence="12" type="ORF">H9Q76_06255</name>
</gene>
<evidence type="ECO:0000313" key="12">
    <source>
        <dbReference type="EMBL" id="QNM00871.1"/>
    </source>
</evidence>
<evidence type="ECO:0000256" key="3">
    <source>
        <dbReference type="ARBA" id="ARBA00007353"/>
    </source>
</evidence>
<dbReference type="SUPFAM" id="SSF64438">
    <property type="entry name" value="CNF1/YfiH-like putative cysteine hydrolases"/>
    <property type="match status" value="1"/>
</dbReference>
<dbReference type="PANTHER" id="PTHR30616">
    <property type="entry name" value="UNCHARACTERIZED PROTEIN YFIH"/>
    <property type="match status" value="1"/>
</dbReference>
<dbReference type="EMBL" id="CP060632">
    <property type="protein sequence ID" value="QNM00871.1"/>
    <property type="molecule type" value="Genomic_DNA"/>
</dbReference>
<keyword evidence="4" id="KW-0808">Transferase</keyword>
<dbReference type="KEGG" id="wcp:H9Q76_06255"/>
<dbReference type="NCBIfam" id="TIGR00726">
    <property type="entry name" value="peptidoglycan editing factor PgeF"/>
    <property type="match status" value="1"/>
</dbReference>
<evidence type="ECO:0000313" key="13">
    <source>
        <dbReference type="Proteomes" id="UP000515819"/>
    </source>
</evidence>
<accession>A0A7G9FQN9</accession>
<evidence type="ECO:0000256" key="8">
    <source>
        <dbReference type="ARBA" id="ARBA00047989"/>
    </source>
</evidence>
<protein>
    <recommendedName>
        <fullName evidence="11">Purine nucleoside phosphorylase</fullName>
    </recommendedName>
</protein>
<dbReference type="GO" id="GO:0016787">
    <property type="term" value="F:hydrolase activity"/>
    <property type="evidence" value="ECO:0007669"/>
    <property type="project" value="UniProtKB-KW"/>
</dbReference>
<comment type="catalytic activity">
    <reaction evidence="8">
        <text>adenosine + H2O + H(+) = inosine + NH4(+)</text>
        <dbReference type="Rhea" id="RHEA:24408"/>
        <dbReference type="ChEBI" id="CHEBI:15377"/>
        <dbReference type="ChEBI" id="CHEBI:15378"/>
        <dbReference type="ChEBI" id="CHEBI:16335"/>
        <dbReference type="ChEBI" id="CHEBI:17596"/>
        <dbReference type="ChEBI" id="CHEBI:28938"/>
        <dbReference type="EC" id="3.5.4.4"/>
    </reaction>
    <physiologicalReaction direction="left-to-right" evidence="8">
        <dbReference type="Rhea" id="RHEA:24409"/>
    </physiologicalReaction>
</comment>
<dbReference type="CDD" id="cd16833">
    <property type="entry name" value="YfiH"/>
    <property type="match status" value="1"/>
</dbReference>
<evidence type="ECO:0000256" key="7">
    <source>
        <dbReference type="ARBA" id="ARBA00022833"/>
    </source>
</evidence>